<accession>A0AAD4NBQ3</accession>
<evidence type="ECO:0000313" key="3">
    <source>
        <dbReference type="EMBL" id="KAI1725240.1"/>
    </source>
</evidence>
<feature type="compositionally biased region" description="Polar residues" evidence="1">
    <location>
        <begin position="362"/>
        <end position="375"/>
    </location>
</feature>
<dbReference type="EMBL" id="JAKKPZ010000002">
    <property type="protein sequence ID" value="KAI1725240.1"/>
    <property type="molecule type" value="Genomic_DNA"/>
</dbReference>
<dbReference type="PANTHER" id="PTHR37433:SF5">
    <property type="entry name" value="DUF753 DOMAIN-CONTAINING PROTEIN-RELATED"/>
    <property type="match status" value="1"/>
</dbReference>
<dbReference type="PANTHER" id="PTHR37433">
    <property type="entry name" value="PROTEIN CBG25136-RELATED"/>
    <property type="match status" value="1"/>
</dbReference>
<feature type="transmembrane region" description="Helical" evidence="2">
    <location>
        <begin position="467"/>
        <end position="486"/>
    </location>
</feature>
<keyword evidence="2" id="KW-0472">Membrane</keyword>
<dbReference type="Proteomes" id="UP001201812">
    <property type="component" value="Unassembled WGS sequence"/>
</dbReference>
<keyword evidence="2" id="KW-0812">Transmembrane</keyword>
<evidence type="ECO:0000256" key="1">
    <source>
        <dbReference type="SAM" id="MobiDB-lite"/>
    </source>
</evidence>
<sequence>MQPSSFGCLESFSSERREGSSVDAGHIVNKTRDIHLAPFRNSDKSSYRSRSQTRAYHPLWCLAAISVLIICFSNFAEGLKCLDCVGKDCMGSFCTGDYCVLSHYAPRWGTVEWGEPQVVKGCMSGSLLRKDIRNHCEVAEDNGQEVFTCFCNNKNYCNGEASLEKLEEEPVQLLTCVCEGSHCKSPTCLGELCTFVVNHRTKQSEQGCVNASVPLVERRSSGACMIPPITGAMHHTVAKTADDLLSTESCICGSDYCNREKPEPDVPERMKCQTFVRFKVLGNKMASRNVTCTGEYCFKAKITSKIGHMSEYSTIGCASFVDGAELAEELNPTGCAKFSSESVEVEACMETKDKRAIGRARANQQIPDRPTSKSTKNQKGKSKPKVEITYEEEDDQEDTVDDNADADDAITEDVGNMKDAKEEEDATKSGEEQQRRRGLPRTKSTTEQNYIFERPTLPPTPEDSNTALISVFLLIIMLIILSGAVWKLQLHKRLFRANYDTVAGG</sequence>
<keyword evidence="4" id="KW-1185">Reference proteome</keyword>
<reference evidence="3" key="1">
    <citation type="submission" date="2022-01" db="EMBL/GenBank/DDBJ databases">
        <title>Genome Sequence Resource for Two Populations of Ditylenchus destructor, the Migratory Endoparasitic Phytonematode.</title>
        <authorList>
            <person name="Zhang H."/>
            <person name="Lin R."/>
            <person name="Xie B."/>
        </authorList>
    </citation>
    <scope>NUCLEOTIDE SEQUENCE</scope>
    <source>
        <strain evidence="3">BazhouSP</strain>
    </source>
</reference>
<feature type="region of interest" description="Disordered" evidence="1">
    <location>
        <begin position="354"/>
        <end position="447"/>
    </location>
</feature>
<organism evidence="3 4">
    <name type="scientific">Ditylenchus destructor</name>
    <dbReference type="NCBI Taxonomy" id="166010"/>
    <lineage>
        <taxon>Eukaryota</taxon>
        <taxon>Metazoa</taxon>
        <taxon>Ecdysozoa</taxon>
        <taxon>Nematoda</taxon>
        <taxon>Chromadorea</taxon>
        <taxon>Rhabditida</taxon>
        <taxon>Tylenchina</taxon>
        <taxon>Tylenchomorpha</taxon>
        <taxon>Sphaerularioidea</taxon>
        <taxon>Anguinidae</taxon>
        <taxon>Anguininae</taxon>
        <taxon>Ditylenchus</taxon>
    </lineage>
</organism>
<proteinExistence type="predicted"/>
<comment type="caution">
    <text evidence="3">The sequence shown here is derived from an EMBL/GenBank/DDBJ whole genome shotgun (WGS) entry which is preliminary data.</text>
</comment>
<evidence type="ECO:0000256" key="2">
    <source>
        <dbReference type="SAM" id="Phobius"/>
    </source>
</evidence>
<dbReference type="AlphaFoldDB" id="A0AAD4NBQ3"/>
<feature type="compositionally biased region" description="Acidic residues" evidence="1">
    <location>
        <begin position="389"/>
        <end position="411"/>
    </location>
</feature>
<feature type="compositionally biased region" description="Basic and acidic residues" evidence="1">
    <location>
        <begin position="415"/>
        <end position="435"/>
    </location>
</feature>
<protein>
    <submittedName>
        <fullName evidence="3">Uncharacterized protein</fullName>
    </submittedName>
</protein>
<evidence type="ECO:0000313" key="4">
    <source>
        <dbReference type="Proteomes" id="UP001201812"/>
    </source>
</evidence>
<keyword evidence="2" id="KW-1133">Transmembrane helix</keyword>
<gene>
    <name evidence="3" type="ORF">DdX_01889</name>
</gene>
<name>A0AAD4NBQ3_9BILA</name>